<keyword evidence="1" id="KW-0812">Transmembrane</keyword>
<name>A0A419VXK1_9BACT</name>
<sequence>MKGRIGYMIGLVALLVVLVLAESVVPKEADWRATYAKRDKIPYGTYVLHQSLTDLFPDYELNDIDRSFFQEWLDDSFEDGSLLVITQNFEPDSLDLNLLFDRVGRGNTALIAAEYFSQNLIDSLGIHFAYNFTLKDTASNLQCLGKNNWGPSFRFDKISTDRWFEVDSVPNAEAIGKSNDKINFVRVPYGDGFFLLHSQPRVFTNFHVLYNDHRYQQRVLSWLSSNQKKLDWDEYYKPFRLEANTPLRVILSIPALRAAYWTLLIGLFIYIISNMRRRQRAIPVVRPKMNLSLDFVQTIGLLYFDTKDHKNLATKMFAVFTEHIYSQYLLRIEQSDAFYKQLAAKSGTPEKLIRSIFDRHRQIQAKMQITEADLMIFNKEIEQFYQLSSQGITKTKLENSIPR</sequence>
<accession>A0A419VXK1</accession>
<dbReference type="InterPro" id="IPR025646">
    <property type="entry name" value="DUF4350"/>
</dbReference>
<keyword evidence="4" id="KW-1185">Reference proteome</keyword>
<dbReference type="Proteomes" id="UP000283387">
    <property type="component" value="Unassembled WGS sequence"/>
</dbReference>
<feature type="domain" description="DUF4350" evidence="2">
    <location>
        <begin position="39"/>
        <end position="214"/>
    </location>
</feature>
<dbReference type="RefSeq" id="WP_120274924.1">
    <property type="nucleotide sequence ID" value="NZ_RAPN01000003.1"/>
</dbReference>
<evidence type="ECO:0000313" key="3">
    <source>
        <dbReference type="EMBL" id="RKD87909.1"/>
    </source>
</evidence>
<dbReference type="AlphaFoldDB" id="A0A419VXK1"/>
<evidence type="ECO:0000259" key="2">
    <source>
        <dbReference type="Pfam" id="PF14258"/>
    </source>
</evidence>
<proteinExistence type="predicted"/>
<reference evidence="3 4" key="1">
    <citation type="submission" date="2018-09" db="EMBL/GenBank/DDBJ databases">
        <title>Genomic Encyclopedia of Archaeal and Bacterial Type Strains, Phase II (KMG-II): from individual species to whole genera.</title>
        <authorList>
            <person name="Goeker M."/>
        </authorList>
    </citation>
    <scope>NUCLEOTIDE SEQUENCE [LARGE SCALE GENOMIC DNA]</scope>
    <source>
        <strain evidence="3 4">DSM 27148</strain>
    </source>
</reference>
<evidence type="ECO:0000256" key="1">
    <source>
        <dbReference type="SAM" id="Phobius"/>
    </source>
</evidence>
<comment type="caution">
    <text evidence="3">The sequence shown here is derived from an EMBL/GenBank/DDBJ whole genome shotgun (WGS) entry which is preliminary data.</text>
</comment>
<dbReference type="OrthoDB" id="1111222at2"/>
<keyword evidence="1" id="KW-1133">Transmembrane helix</keyword>
<evidence type="ECO:0000313" key="4">
    <source>
        <dbReference type="Proteomes" id="UP000283387"/>
    </source>
</evidence>
<feature type="transmembrane region" description="Helical" evidence="1">
    <location>
        <begin position="249"/>
        <end position="272"/>
    </location>
</feature>
<protein>
    <submittedName>
        <fullName evidence="3">Uncharacterized protein DUF4350</fullName>
    </submittedName>
</protein>
<organism evidence="3 4">
    <name type="scientific">Mangrovibacterium diazotrophicum</name>
    <dbReference type="NCBI Taxonomy" id="1261403"/>
    <lineage>
        <taxon>Bacteria</taxon>
        <taxon>Pseudomonadati</taxon>
        <taxon>Bacteroidota</taxon>
        <taxon>Bacteroidia</taxon>
        <taxon>Marinilabiliales</taxon>
        <taxon>Prolixibacteraceae</taxon>
        <taxon>Mangrovibacterium</taxon>
    </lineage>
</organism>
<keyword evidence="1" id="KW-0472">Membrane</keyword>
<dbReference type="EMBL" id="RAPN01000003">
    <property type="protein sequence ID" value="RKD87909.1"/>
    <property type="molecule type" value="Genomic_DNA"/>
</dbReference>
<dbReference type="Pfam" id="PF14258">
    <property type="entry name" value="DUF4350"/>
    <property type="match status" value="1"/>
</dbReference>
<gene>
    <name evidence="3" type="ORF">BC643_3917</name>
</gene>